<dbReference type="OrthoDB" id="2413114at2759"/>
<feature type="compositionally biased region" description="Pro residues" evidence="1">
    <location>
        <begin position="400"/>
        <end position="418"/>
    </location>
</feature>
<keyword evidence="3" id="KW-1185">Reference proteome</keyword>
<accession>A0A9P6QC47</accession>
<organism evidence="2 3">
    <name type="scientific">Mortierella polycephala</name>
    <dbReference type="NCBI Taxonomy" id="41804"/>
    <lineage>
        <taxon>Eukaryota</taxon>
        <taxon>Fungi</taxon>
        <taxon>Fungi incertae sedis</taxon>
        <taxon>Mucoromycota</taxon>
        <taxon>Mortierellomycotina</taxon>
        <taxon>Mortierellomycetes</taxon>
        <taxon>Mortierellales</taxon>
        <taxon>Mortierellaceae</taxon>
        <taxon>Mortierella</taxon>
    </lineage>
</organism>
<reference evidence="2" key="1">
    <citation type="journal article" date="2020" name="Fungal Divers.">
        <title>Resolving the Mortierellaceae phylogeny through synthesis of multi-gene phylogenetics and phylogenomics.</title>
        <authorList>
            <person name="Vandepol N."/>
            <person name="Liber J."/>
            <person name="Desiro A."/>
            <person name="Na H."/>
            <person name="Kennedy M."/>
            <person name="Barry K."/>
            <person name="Grigoriev I.V."/>
            <person name="Miller A.N."/>
            <person name="O'Donnell K."/>
            <person name="Stajich J.E."/>
            <person name="Bonito G."/>
        </authorList>
    </citation>
    <scope>NUCLEOTIDE SEQUENCE</scope>
    <source>
        <strain evidence="2">KOD948</strain>
    </source>
</reference>
<gene>
    <name evidence="2" type="ORF">BG011_009959</name>
</gene>
<protein>
    <submittedName>
        <fullName evidence="2">Uncharacterized protein</fullName>
    </submittedName>
</protein>
<feature type="region of interest" description="Disordered" evidence="1">
    <location>
        <begin position="210"/>
        <end position="230"/>
    </location>
</feature>
<evidence type="ECO:0000313" key="3">
    <source>
        <dbReference type="Proteomes" id="UP000726737"/>
    </source>
</evidence>
<proteinExistence type="predicted"/>
<sequence length="550" mass="60012">MANAAEQLYLEQQQQYGNAHELFIAGMTATPMQDSASYPESRIQGPHGSQQRFPSPSAYCLSTSDHHHSASPSFDRSSLSCEQCSTICHDDALEDIVDVLDTNGTSVVSSHACLPLLATLTPFDDSVRPAVAQRTASTASVTTVGFTDQELEEEDFMIHAYRIHALKASSPSSRQPSQNQQGHRSGGTTGIMVSMAAAAATTPTVNNDSLTTAFSSPTGPLDTVSSSDSASSRRLDGYVEVVDAFNRGHLPYIGYYTNIHEAGRYEALYAINYGEQDNPNADGDDAHEQELLISSVLNQDEGAGRQSMQGVNSISRVGQHQGHYLPQWSTNSHGMSRVISSPTPLPTHQNQTNDTIAHQIRHVHASHIMELHRQWEQQRERQRQEMTPEQRQQQLNHAPNPYPGSVPMSRYPPPPLLPPHIQRRFQDIPPVLQPSSHGLSSASSETIHSTESVASPHRASFQSSVYPLVHDETPAPGAASLANVPFSSPLPASMAAPPRSPPSTEDVELQNEACSRVRSTGSNSLYTDYEGGTLRPGEQWRRGDREMVGR</sequence>
<feature type="region of interest" description="Disordered" evidence="1">
    <location>
        <begin position="168"/>
        <end position="188"/>
    </location>
</feature>
<feature type="compositionally biased region" description="Low complexity" evidence="1">
    <location>
        <begin position="169"/>
        <end position="181"/>
    </location>
</feature>
<evidence type="ECO:0000313" key="2">
    <source>
        <dbReference type="EMBL" id="KAG0262652.1"/>
    </source>
</evidence>
<feature type="compositionally biased region" description="Basic and acidic residues" evidence="1">
    <location>
        <begin position="375"/>
        <end position="388"/>
    </location>
</feature>
<feature type="region of interest" description="Disordered" evidence="1">
    <location>
        <begin position="491"/>
        <end position="550"/>
    </location>
</feature>
<feature type="compositionally biased region" description="Polar residues" evidence="1">
    <location>
        <begin position="517"/>
        <end position="526"/>
    </location>
</feature>
<feature type="compositionally biased region" description="Basic and acidic residues" evidence="1">
    <location>
        <begin position="538"/>
        <end position="550"/>
    </location>
</feature>
<dbReference type="AlphaFoldDB" id="A0A9P6QC47"/>
<feature type="region of interest" description="Disordered" evidence="1">
    <location>
        <begin position="375"/>
        <end position="422"/>
    </location>
</feature>
<comment type="caution">
    <text evidence="2">The sequence shown here is derived from an EMBL/GenBank/DDBJ whole genome shotgun (WGS) entry which is preliminary data.</text>
</comment>
<name>A0A9P6QC47_9FUNG</name>
<dbReference type="Proteomes" id="UP000726737">
    <property type="component" value="Unassembled WGS sequence"/>
</dbReference>
<evidence type="ECO:0000256" key="1">
    <source>
        <dbReference type="SAM" id="MobiDB-lite"/>
    </source>
</evidence>
<feature type="region of interest" description="Disordered" evidence="1">
    <location>
        <begin position="33"/>
        <end position="64"/>
    </location>
</feature>
<dbReference type="EMBL" id="JAAAJA010000093">
    <property type="protein sequence ID" value="KAG0262652.1"/>
    <property type="molecule type" value="Genomic_DNA"/>
</dbReference>